<dbReference type="EMBL" id="CAAALY010046919">
    <property type="protein sequence ID" value="VEL20541.1"/>
    <property type="molecule type" value="Genomic_DNA"/>
</dbReference>
<evidence type="ECO:0000256" key="1">
    <source>
        <dbReference type="SAM" id="SignalP"/>
    </source>
</evidence>
<feature type="chain" id="PRO_5019581187" evidence="1">
    <location>
        <begin position="19"/>
        <end position="74"/>
    </location>
</feature>
<accession>A0A448WUE7</accession>
<dbReference type="AlphaFoldDB" id="A0A448WUE7"/>
<comment type="caution">
    <text evidence="2">The sequence shown here is derived from an EMBL/GenBank/DDBJ whole genome shotgun (WGS) entry which is preliminary data.</text>
</comment>
<protein>
    <submittedName>
        <fullName evidence="2">Uncharacterized protein</fullName>
    </submittedName>
</protein>
<gene>
    <name evidence="2" type="ORF">PXEA_LOCUS13981</name>
</gene>
<keyword evidence="3" id="KW-1185">Reference proteome</keyword>
<dbReference type="Proteomes" id="UP000784294">
    <property type="component" value="Unassembled WGS sequence"/>
</dbReference>
<name>A0A448WUE7_9PLAT</name>
<organism evidence="2 3">
    <name type="scientific">Protopolystoma xenopodis</name>
    <dbReference type="NCBI Taxonomy" id="117903"/>
    <lineage>
        <taxon>Eukaryota</taxon>
        <taxon>Metazoa</taxon>
        <taxon>Spiralia</taxon>
        <taxon>Lophotrochozoa</taxon>
        <taxon>Platyhelminthes</taxon>
        <taxon>Monogenea</taxon>
        <taxon>Polyopisthocotylea</taxon>
        <taxon>Polystomatidea</taxon>
        <taxon>Polystomatidae</taxon>
        <taxon>Protopolystoma</taxon>
    </lineage>
</organism>
<keyword evidence="1" id="KW-0732">Signal</keyword>
<evidence type="ECO:0000313" key="3">
    <source>
        <dbReference type="Proteomes" id="UP000784294"/>
    </source>
</evidence>
<proteinExistence type="predicted"/>
<sequence length="74" mass="7774">MSISLFSVFASVAAGSVACPLSDDPSLGLASNRYVLIGTSRLLASSATSAVLFVLQKLTRSHGDTFRRMLRLAA</sequence>
<reference evidence="2" key="1">
    <citation type="submission" date="2018-11" db="EMBL/GenBank/DDBJ databases">
        <authorList>
            <consortium name="Pathogen Informatics"/>
        </authorList>
    </citation>
    <scope>NUCLEOTIDE SEQUENCE</scope>
</reference>
<evidence type="ECO:0000313" key="2">
    <source>
        <dbReference type="EMBL" id="VEL20541.1"/>
    </source>
</evidence>
<feature type="signal peptide" evidence="1">
    <location>
        <begin position="1"/>
        <end position="18"/>
    </location>
</feature>